<comment type="similarity">
    <text evidence="1">Belongs to the aldo/keto reductase family.</text>
</comment>
<dbReference type="GO" id="GO:0016616">
    <property type="term" value="F:oxidoreductase activity, acting on the CH-OH group of donors, NAD or NADP as acceptor"/>
    <property type="evidence" value="ECO:0007669"/>
    <property type="project" value="UniProtKB-ARBA"/>
</dbReference>
<dbReference type="Gene3D" id="3.20.20.100">
    <property type="entry name" value="NADP-dependent oxidoreductase domain"/>
    <property type="match status" value="1"/>
</dbReference>
<evidence type="ECO:0000256" key="6">
    <source>
        <dbReference type="PIRSR" id="PIRSR000097-3"/>
    </source>
</evidence>
<evidence type="ECO:0000259" key="7">
    <source>
        <dbReference type="Pfam" id="PF00248"/>
    </source>
</evidence>
<dbReference type="PANTHER" id="PTHR43827">
    <property type="entry name" value="2,5-DIKETO-D-GLUCONIC ACID REDUCTASE"/>
    <property type="match status" value="1"/>
</dbReference>
<dbReference type="PRINTS" id="PR00069">
    <property type="entry name" value="ALDKETRDTASE"/>
</dbReference>
<evidence type="ECO:0000256" key="4">
    <source>
        <dbReference type="PIRSR" id="PIRSR000097-1"/>
    </source>
</evidence>
<dbReference type="SUPFAM" id="SSF51430">
    <property type="entry name" value="NAD(P)-linked oxidoreductase"/>
    <property type="match status" value="1"/>
</dbReference>
<name>A0A1K1QNJ7_SELRU</name>
<sequence>MIELELANGVKIPQIGMGTWQINDKDTLQELIKTANELGYSLLDTAAAYSNEISIGKAWTQLGIKREDLFLSDKVWNSNRGFEAVQSACRKSLKKLKTDYLDLYLIHWPASPKLYDDWKILNAETWRGMEQLYQEGLVRAIGVCNFKSHHLDALSKTAQVMPMVNQVEFHPGMPQQELISYCRERGICVEASSPLGNGAVLVNAQLKELAKVKDKTVAQICLRYGVEKGLVVLPKTTNPVRLQENLAVYDCELSDEEMRMIDAIPYCGGIGIDPDEVTEFG</sequence>
<dbReference type="CDD" id="cd19071">
    <property type="entry name" value="AKR_AKR1-5-like"/>
    <property type="match status" value="1"/>
</dbReference>
<dbReference type="InterPro" id="IPR036812">
    <property type="entry name" value="NAD(P)_OxRdtase_dom_sf"/>
</dbReference>
<evidence type="ECO:0000256" key="1">
    <source>
        <dbReference type="ARBA" id="ARBA00007905"/>
    </source>
</evidence>
<feature type="active site" description="Proton donor" evidence="4">
    <location>
        <position position="49"/>
    </location>
</feature>
<dbReference type="PIRSF" id="PIRSF000097">
    <property type="entry name" value="AKR"/>
    <property type="match status" value="1"/>
</dbReference>
<evidence type="ECO:0000256" key="3">
    <source>
        <dbReference type="ARBA" id="ARBA00023002"/>
    </source>
</evidence>
<keyword evidence="3" id="KW-0560">Oxidoreductase</keyword>
<dbReference type="EMBL" id="FPJA01000013">
    <property type="protein sequence ID" value="SFW61233.1"/>
    <property type="molecule type" value="Genomic_DNA"/>
</dbReference>
<feature type="binding site" evidence="5">
    <location>
        <position position="107"/>
    </location>
    <ligand>
        <name>substrate</name>
    </ligand>
</feature>
<evidence type="ECO:0000313" key="9">
    <source>
        <dbReference type="Proteomes" id="UP000182958"/>
    </source>
</evidence>
<evidence type="ECO:0000313" key="8">
    <source>
        <dbReference type="EMBL" id="SFW61233.1"/>
    </source>
</evidence>
<dbReference type="PROSITE" id="PS00063">
    <property type="entry name" value="ALDOKETO_REDUCTASE_3"/>
    <property type="match status" value="1"/>
</dbReference>
<evidence type="ECO:0000256" key="2">
    <source>
        <dbReference type="ARBA" id="ARBA00022857"/>
    </source>
</evidence>
<dbReference type="FunFam" id="3.20.20.100:FF:000015">
    <property type="entry name" value="Oxidoreductase, aldo/keto reductase family"/>
    <property type="match status" value="1"/>
</dbReference>
<accession>A0A1K1QNJ7</accession>
<reference evidence="9" key="1">
    <citation type="submission" date="2016-11" db="EMBL/GenBank/DDBJ databases">
        <authorList>
            <person name="Varghese N."/>
            <person name="Submissions S."/>
        </authorList>
    </citation>
    <scope>NUCLEOTIDE SEQUENCE [LARGE SCALE GENOMIC DNA]</scope>
    <source>
        <strain evidence="9">C3</strain>
    </source>
</reference>
<dbReference type="PANTHER" id="PTHR43827:SF3">
    <property type="entry name" value="NADP-DEPENDENT OXIDOREDUCTASE DOMAIN-CONTAINING PROTEIN"/>
    <property type="match status" value="1"/>
</dbReference>
<dbReference type="InterPro" id="IPR018170">
    <property type="entry name" value="Aldo/ket_reductase_CS"/>
</dbReference>
<dbReference type="PROSITE" id="PS00062">
    <property type="entry name" value="ALDOKETO_REDUCTASE_2"/>
    <property type="match status" value="1"/>
</dbReference>
<protein>
    <submittedName>
        <fullName evidence="8">Aldo/keto reductase</fullName>
    </submittedName>
</protein>
<proteinExistence type="inferred from homology"/>
<keyword evidence="2" id="KW-0521">NADP</keyword>
<feature type="site" description="Lowers pKa of active site Tyr" evidence="6">
    <location>
        <position position="74"/>
    </location>
</feature>
<feature type="domain" description="NADP-dependent oxidoreductase" evidence="7">
    <location>
        <begin position="15"/>
        <end position="264"/>
    </location>
</feature>
<organism evidence="8 9">
    <name type="scientific">Selenomonas ruminantium</name>
    <dbReference type="NCBI Taxonomy" id="971"/>
    <lineage>
        <taxon>Bacteria</taxon>
        <taxon>Bacillati</taxon>
        <taxon>Bacillota</taxon>
        <taxon>Negativicutes</taxon>
        <taxon>Selenomonadales</taxon>
        <taxon>Selenomonadaceae</taxon>
        <taxon>Selenomonas</taxon>
    </lineage>
</organism>
<dbReference type="AlphaFoldDB" id="A0A1K1QNJ7"/>
<evidence type="ECO:0000256" key="5">
    <source>
        <dbReference type="PIRSR" id="PIRSR000097-2"/>
    </source>
</evidence>
<dbReference type="InterPro" id="IPR020471">
    <property type="entry name" value="AKR"/>
</dbReference>
<gene>
    <name evidence="8" type="ORF">SAMN02910323_0005</name>
</gene>
<dbReference type="Pfam" id="PF00248">
    <property type="entry name" value="Aldo_ket_red"/>
    <property type="match status" value="1"/>
</dbReference>
<dbReference type="InterPro" id="IPR023210">
    <property type="entry name" value="NADP_OxRdtase_dom"/>
</dbReference>
<keyword evidence="9" id="KW-1185">Reference proteome</keyword>
<dbReference type="RefSeq" id="WP_072306908.1">
    <property type="nucleotide sequence ID" value="NZ_FPJA01000013.1"/>
</dbReference>
<dbReference type="Proteomes" id="UP000182958">
    <property type="component" value="Unassembled WGS sequence"/>
</dbReference>